<proteinExistence type="predicted"/>
<dbReference type="GO" id="GO:0042054">
    <property type="term" value="F:histone methyltransferase activity"/>
    <property type="evidence" value="ECO:0007669"/>
    <property type="project" value="TreeGrafter"/>
</dbReference>
<dbReference type="InterPro" id="IPR029063">
    <property type="entry name" value="SAM-dependent_MTases_sf"/>
</dbReference>
<accession>A0A8J4LRI4</accession>
<feature type="region of interest" description="Disordered" evidence="5">
    <location>
        <begin position="382"/>
        <end position="405"/>
    </location>
</feature>
<dbReference type="Proteomes" id="UP000722791">
    <property type="component" value="Unassembled WGS sequence"/>
</dbReference>
<dbReference type="InterPro" id="IPR025799">
    <property type="entry name" value="Arg_MeTrfase"/>
</dbReference>
<evidence type="ECO:0000313" key="11">
    <source>
        <dbReference type="Proteomes" id="UP000747110"/>
    </source>
</evidence>
<evidence type="ECO:0000259" key="6">
    <source>
        <dbReference type="Pfam" id="PF13649"/>
    </source>
</evidence>
<keyword evidence="2 4" id="KW-0808">Transferase</keyword>
<evidence type="ECO:0000259" key="7">
    <source>
        <dbReference type="Pfam" id="PF22528"/>
    </source>
</evidence>
<evidence type="ECO:0000256" key="3">
    <source>
        <dbReference type="ARBA" id="ARBA00022691"/>
    </source>
</evidence>
<dbReference type="Gene3D" id="3.40.50.150">
    <property type="entry name" value="Vaccinia Virus protein VP39"/>
    <property type="match status" value="1"/>
</dbReference>
<evidence type="ECO:0000313" key="10">
    <source>
        <dbReference type="Proteomes" id="UP000722791"/>
    </source>
</evidence>
<organism evidence="9 10">
    <name type="scientific">Volvox reticuliferus</name>
    <dbReference type="NCBI Taxonomy" id="1737510"/>
    <lineage>
        <taxon>Eukaryota</taxon>
        <taxon>Viridiplantae</taxon>
        <taxon>Chlorophyta</taxon>
        <taxon>core chlorophytes</taxon>
        <taxon>Chlorophyceae</taxon>
        <taxon>CS clade</taxon>
        <taxon>Chlamydomonadales</taxon>
        <taxon>Volvocaceae</taxon>
        <taxon>Volvox</taxon>
    </lineage>
</organism>
<feature type="domain" description="Methyltransferase" evidence="6">
    <location>
        <begin position="204"/>
        <end position="306"/>
    </location>
</feature>
<dbReference type="Gene3D" id="2.70.160.11">
    <property type="entry name" value="Hnrnp arginine n-methyltransferase1"/>
    <property type="match status" value="1"/>
</dbReference>
<reference evidence="9" key="1">
    <citation type="journal article" date="2021" name="Proc. Natl. Acad. Sci. U.S.A.">
        <title>Three genomes in the algal genus Volvox reveal the fate of a haploid sex-determining region after a transition to homothallism.</title>
        <authorList>
            <person name="Yamamoto K."/>
            <person name="Hamaji T."/>
            <person name="Kawai-Toyooka H."/>
            <person name="Matsuzaki R."/>
            <person name="Takahashi F."/>
            <person name="Nishimura Y."/>
            <person name="Kawachi M."/>
            <person name="Noguchi H."/>
            <person name="Minakuchi Y."/>
            <person name="Umen J.G."/>
            <person name="Toyoda A."/>
            <person name="Nozaki H."/>
        </authorList>
    </citation>
    <scope>NUCLEOTIDE SEQUENCE</scope>
    <source>
        <strain evidence="9">NIES-3785</strain>
        <strain evidence="8">NIES-3786</strain>
    </source>
</reference>
<sequence>MNSVAINGRLSSGCSAKMIGKAVPYDFCSTASHNHRLAAPFTLSRGLNGTFAASPTQPLTRSGTRGIAQPFTSTVAVSATAIGSSSSFSSSNSLSKRDRRRPVLYLDPPTINWDRWEMLVFRRAQEAGLTDEDEDEEGGDDEEGAGEGESFSSRLASSDLSAAYFRHWDDPAMHQPLLQDRVLTAAWRDALAAAPPGALEGRVVLEVGCGLGLLSMMAAKAGAARVIAVDGSEGAVDAARRIIKANGLQDKIIVVHGAIEVIEELPGVAPGGVDLVISNWMGPGLLAGGMMHSVSHAVKKWLRPGGVVLPDQVSLWAAGLEDREALQEAKESWSRVAGFDMSMALTQVIKHPRCDVLTRKAQLLSAPQRLASWDMATLEPEAVLQPVAEDDDNDEDKEEEEEEERAAAAYARCPFKFTSLRDERLFGLVLYWEALWTWGGALDGEGKSPVRFSTHPFSSSTHYQQLMLDLPRTVRLAADDEVSGELVLRPGTTDPRDIEMRLQVSQGDGSPITASYRVSHLGR</sequence>
<dbReference type="CDD" id="cd02440">
    <property type="entry name" value="AdoMet_MTases"/>
    <property type="match status" value="1"/>
</dbReference>
<dbReference type="GO" id="GO:0032259">
    <property type="term" value="P:methylation"/>
    <property type="evidence" value="ECO:0007669"/>
    <property type="project" value="UniProtKB-KW"/>
</dbReference>
<feature type="compositionally biased region" description="Acidic residues" evidence="5">
    <location>
        <begin position="129"/>
        <end position="146"/>
    </location>
</feature>
<evidence type="ECO:0000256" key="1">
    <source>
        <dbReference type="ARBA" id="ARBA00022603"/>
    </source>
</evidence>
<dbReference type="GO" id="GO:0005634">
    <property type="term" value="C:nucleus"/>
    <property type="evidence" value="ECO:0007669"/>
    <property type="project" value="TreeGrafter"/>
</dbReference>
<evidence type="ECO:0000256" key="2">
    <source>
        <dbReference type="ARBA" id="ARBA00022679"/>
    </source>
</evidence>
<dbReference type="GO" id="GO:0016274">
    <property type="term" value="F:protein-arginine N-methyltransferase activity"/>
    <property type="evidence" value="ECO:0007669"/>
    <property type="project" value="InterPro"/>
</dbReference>
<dbReference type="SUPFAM" id="SSF53335">
    <property type="entry name" value="S-adenosyl-L-methionine-dependent methyltransferases"/>
    <property type="match status" value="1"/>
</dbReference>
<feature type="compositionally biased region" description="Acidic residues" evidence="5">
    <location>
        <begin position="388"/>
        <end position="404"/>
    </location>
</feature>
<dbReference type="PANTHER" id="PTHR11006">
    <property type="entry name" value="PROTEIN ARGININE N-METHYLTRANSFERASE"/>
    <property type="match status" value="1"/>
</dbReference>
<keyword evidence="11" id="KW-1185">Reference proteome</keyword>
<keyword evidence="1 4" id="KW-0489">Methyltransferase</keyword>
<evidence type="ECO:0008006" key="12">
    <source>
        <dbReference type="Google" id="ProtNLM"/>
    </source>
</evidence>
<evidence type="ECO:0000313" key="8">
    <source>
        <dbReference type="EMBL" id="GIL85408.1"/>
    </source>
</evidence>
<dbReference type="EMBL" id="BNCP01000032">
    <property type="protein sequence ID" value="GIL85408.1"/>
    <property type="molecule type" value="Genomic_DNA"/>
</dbReference>
<dbReference type="Pfam" id="PF13649">
    <property type="entry name" value="Methyltransf_25"/>
    <property type="match status" value="1"/>
</dbReference>
<dbReference type="InterPro" id="IPR055135">
    <property type="entry name" value="PRMT_dom"/>
</dbReference>
<evidence type="ECO:0000256" key="4">
    <source>
        <dbReference type="PROSITE-ProRule" id="PRU01015"/>
    </source>
</evidence>
<dbReference type="EMBL" id="BNCQ01000021">
    <property type="protein sequence ID" value="GIM06308.1"/>
    <property type="molecule type" value="Genomic_DNA"/>
</dbReference>
<dbReference type="PANTHER" id="PTHR11006:SF89">
    <property type="entry name" value="PROTEIN ARGININE N-METHYLTRANSFERASE 3-RELATED"/>
    <property type="match status" value="1"/>
</dbReference>
<dbReference type="OrthoDB" id="7848332at2759"/>
<comment type="caution">
    <text evidence="9">The sequence shown here is derived from an EMBL/GenBank/DDBJ whole genome shotgun (WGS) entry which is preliminary data.</text>
</comment>
<dbReference type="PROSITE" id="PS51678">
    <property type="entry name" value="SAM_MT_PRMT"/>
    <property type="match status" value="1"/>
</dbReference>
<keyword evidence="3 4" id="KW-0949">S-adenosyl-L-methionine</keyword>
<evidence type="ECO:0000256" key="5">
    <source>
        <dbReference type="SAM" id="MobiDB-lite"/>
    </source>
</evidence>
<evidence type="ECO:0000313" key="9">
    <source>
        <dbReference type="EMBL" id="GIM06308.1"/>
    </source>
</evidence>
<dbReference type="Pfam" id="PF22528">
    <property type="entry name" value="PRMT_C"/>
    <property type="match status" value="1"/>
</dbReference>
<dbReference type="InterPro" id="IPR041698">
    <property type="entry name" value="Methyltransf_25"/>
</dbReference>
<feature type="region of interest" description="Disordered" evidence="5">
    <location>
        <begin position="127"/>
        <end position="154"/>
    </location>
</feature>
<name>A0A8J4LRI4_9CHLO</name>
<dbReference type="AlphaFoldDB" id="A0A8J4LRI4"/>
<gene>
    <name evidence="8" type="ORF">Vretifemale_13945</name>
    <name evidence="9" type="ORF">Vretimale_10629</name>
</gene>
<dbReference type="Proteomes" id="UP000747110">
    <property type="component" value="Unassembled WGS sequence"/>
</dbReference>
<protein>
    <recommendedName>
        <fullName evidence="12">Methyltransferase domain-containing protein</fullName>
    </recommendedName>
</protein>
<feature type="domain" description="Protein arginine N-methyltransferase" evidence="7">
    <location>
        <begin position="313"/>
        <end position="503"/>
    </location>
</feature>